<dbReference type="SUPFAM" id="SSF53098">
    <property type="entry name" value="Ribonuclease H-like"/>
    <property type="match status" value="1"/>
</dbReference>
<dbReference type="InterPro" id="IPR036397">
    <property type="entry name" value="RNaseH_sf"/>
</dbReference>
<sequence>SALTSLKFHQSETRQDIVYDILQLANNLIKSGTSTTFIWVPAHIGVGGNELADRCAEKAAEQLDIEVDVKYSKDEVKSIIKAKTKARWQVGWDNEQSWRHLYSIQGQVGKNRNTYRCKQEEDMVSRMRLGHTGLNGTLFIMNKHVDGRCEYCNSQETIEHVVMYCPKYHRARQRLVIQLGENQMTLHLHDILQKGSGEICFKILFSFLKITGLIKRI</sequence>
<evidence type="ECO:0000313" key="2">
    <source>
        <dbReference type="EMBL" id="KAL0962941.1"/>
    </source>
</evidence>
<reference evidence="2 3" key="1">
    <citation type="submission" date="2024-06" db="EMBL/GenBank/DDBJ databases">
        <authorList>
            <person name="Pan Q."/>
            <person name="Wen M."/>
            <person name="Jouanno E."/>
            <person name="Zahm M."/>
            <person name="Klopp C."/>
            <person name="Cabau C."/>
            <person name="Louis A."/>
            <person name="Berthelot C."/>
            <person name="Parey E."/>
            <person name="Roest Crollius H."/>
            <person name="Montfort J."/>
            <person name="Robinson-Rechavi M."/>
            <person name="Bouchez O."/>
            <person name="Lampietro C."/>
            <person name="Lopez Roques C."/>
            <person name="Donnadieu C."/>
            <person name="Postlethwait J."/>
            <person name="Bobe J."/>
            <person name="Verreycken H."/>
            <person name="Guiguen Y."/>
        </authorList>
    </citation>
    <scope>NUCLEOTIDE SEQUENCE [LARGE SCALE GENOMIC DNA]</scope>
    <source>
        <strain evidence="2">Up_M1</strain>
        <tissue evidence="2">Testis</tissue>
    </source>
</reference>
<evidence type="ECO:0000259" key="1">
    <source>
        <dbReference type="PROSITE" id="PS50879"/>
    </source>
</evidence>
<dbReference type="Gene3D" id="3.30.420.10">
    <property type="entry name" value="Ribonuclease H-like superfamily/Ribonuclease H"/>
    <property type="match status" value="1"/>
</dbReference>
<dbReference type="Proteomes" id="UP001557470">
    <property type="component" value="Unassembled WGS sequence"/>
</dbReference>
<gene>
    <name evidence="2" type="ORF">UPYG_G00347410</name>
</gene>
<feature type="non-terminal residue" evidence="2">
    <location>
        <position position="1"/>
    </location>
</feature>
<name>A0ABD0VZD7_UMBPY</name>
<dbReference type="PROSITE" id="PS50879">
    <property type="entry name" value="RNASE_H_1"/>
    <property type="match status" value="1"/>
</dbReference>
<keyword evidence="3" id="KW-1185">Reference proteome</keyword>
<dbReference type="Pfam" id="PF00075">
    <property type="entry name" value="RNase_H"/>
    <property type="match status" value="1"/>
</dbReference>
<evidence type="ECO:0000313" key="3">
    <source>
        <dbReference type="Proteomes" id="UP001557470"/>
    </source>
</evidence>
<dbReference type="InterPro" id="IPR002156">
    <property type="entry name" value="RNaseH_domain"/>
</dbReference>
<feature type="domain" description="RNase H type-1" evidence="1">
    <location>
        <begin position="1"/>
        <end position="61"/>
    </location>
</feature>
<accession>A0ABD0VZD7</accession>
<protein>
    <recommendedName>
        <fullName evidence="1">RNase H type-1 domain-containing protein</fullName>
    </recommendedName>
</protein>
<dbReference type="EMBL" id="JAGEUA010000011">
    <property type="protein sequence ID" value="KAL0962941.1"/>
    <property type="molecule type" value="Genomic_DNA"/>
</dbReference>
<organism evidence="2 3">
    <name type="scientific">Umbra pygmaea</name>
    <name type="common">Eastern mudminnow</name>
    <dbReference type="NCBI Taxonomy" id="75934"/>
    <lineage>
        <taxon>Eukaryota</taxon>
        <taxon>Metazoa</taxon>
        <taxon>Chordata</taxon>
        <taxon>Craniata</taxon>
        <taxon>Vertebrata</taxon>
        <taxon>Euteleostomi</taxon>
        <taxon>Actinopterygii</taxon>
        <taxon>Neopterygii</taxon>
        <taxon>Teleostei</taxon>
        <taxon>Protacanthopterygii</taxon>
        <taxon>Esociformes</taxon>
        <taxon>Umbridae</taxon>
        <taxon>Umbra</taxon>
    </lineage>
</organism>
<proteinExistence type="predicted"/>
<dbReference type="InterPro" id="IPR012337">
    <property type="entry name" value="RNaseH-like_sf"/>
</dbReference>
<comment type="caution">
    <text evidence="2">The sequence shown here is derived from an EMBL/GenBank/DDBJ whole genome shotgun (WGS) entry which is preliminary data.</text>
</comment>
<dbReference type="AlphaFoldDB" id="A0ABD0VZD7"/>